<dbReference type="STRING" id="48467.SAMN02745166_00747"/>
<dbReference type="AlphaFoldDB" id="A0A1T4WW36"/>
<reference evidence="4" key="1">
    <citation type="submission" date="2017-02" db="EMBL/GenBank/DDBJ databases">
        <authorList>
            <person name="Varghese N."/>
            <person name="Submissions S."/>
        </authorList>
    </citation>
    <scope>NUCLEOTIDE SEQUENCE [LARGE SCALE GENOMIC DNA]</scope>
    <source>
        <strain evidence="4">ATCC 700200</strain>
    </source>
</reference>
<evidence type="ECO:0008006" key="5">
    <source>
        <dbReference type="Google" id="ProtNLM"/>
    </source>
</evidence>
<keyword evidence="4" id="KW-1185">Reference proteome</keyword>
<name>A0A1T4WW36_9BACT</name>
<accession>A0A1T4WW36</accession>
<dbReference type="GO" id="GO:0003993">
    <property type="term" value="F:acid phosphatase activity"/>
    <property type="evidence" value="ECO:0007669"/>
    <property type="project" value="InterPro"/>
</dbReference>
<dbReference type="RefSeq" id="WP_139373039.1">
    <property type="nucleotide sequence ID" value="NZ_FUYE01000002.1"/>
</dbReference>
<feature type="chain" id="PRO_5012323579" description="Purple acid Phosphatase, N-terminal domain" evidence="2">
    <location>
        <begin position="21"/>
        <end position="257"/>
    </location>
</feature>
<protein>
    <recommendedName>
        <fullName evidence="5">Purple acid Phosphatase, N-terminal domain</fullName>
    </recommendedName>
</protein>
<dbReference type="EMBL" id="FUYE01000002">
    <property type="protein sequence ID" value="SKA81347.1"/>
    <property type="molecule type" value="Genomic_DNA"/>
</dbReference>
<evidence type="ECO:0000256" key="2">
    <source>
        <dbReference type="SAM" id="SignalP"/>
    </source>
</evidence>
<dbReference type="SUPFAM" id="SSF49363">
    <property type="entry name" value="Purple acid phosphatase, N-terminal domain"/>
    <property type="match status" value="1"/>
</dbReference>
<proteinExistence type="predicted"/>
<organism evidence="3 4">
    <name type="scientific">Prosthecobacter debontii</name>
    <dbReference type="NCBI Taxonomy" id="48467"/>
    <lineage>
        <taxon>Bacteria</taxon>
        <taxon>Pseudomonadati</taxon>
        <taxon>Verrucomicrobiota</taxon>
        <taxon>Verrucomicrobiia</taxon>
        <taxon>Verrucomicrobiales</taxon>
        <taxon>Verrucomicrobiaceae</taxon>
        <taxon>Prosthecobacter</taxon>
    </lineage>
</organism>
<feature type="compositionally biased region" description="Pro residues" evidence="1">
    <location>
        <begin position="142"/>
        <end position="153"/>
    </location>
</feature>
<dbReference type="GO" id="GO:0046872">
    <property type="term" value="F:metal ion binding"/>
    <property type="evidence" value="ECO:0007669"/>
    <property type="project" value="InterPro"/>
</dbReference>
<gene>
    <name evidence="3" type="ORF">SAMN02745166_00747</name>
</gene>
<evidence type="ECO:0000313" key="4">
    <source>
        <dbReference type="Proteomes" id="UP000190774"/>
    </source>
</evidence>
<evidence type="ECO:0000313" key="3">
    <source>
        <dbReference type="EMBL" id="SKA81347.1"/>
    </source>
</evidence>
<sequence length="257" mass="28789">MMKLLLRILAGMLLTTPLLAVELVGPPEVKAFEDRAILSWKTDVACGTRVNYGFAADKLDQKVEGGVSSDHVVELIHLKAGTTYHYKLGSARQQLYVGRFVTDSKGQGQHVIEVKPEPPSEKKSLLAKVWGLLSADDKPEVKAPPSPAQPRAPPTHETWGRMETLQDHFIRHGPDFRCLTADEYAAQAWQLLQRAKSGDTLMKWDSADATLRVFDPQTRAFAAYNRDGTTKTYFRPQSSTYWQRQPGKPIQPENLSF</sequence>
<dbReference type="Proteomes" id="UP000190774">
    <property type="component" value="Unassembled WGS sequence"/>
</dbReference>
<feature type="region of interest" description="Disordered" evidence="1">
    <location>
        <begin position="238"/>
        <end position="257"/>
    </location>
</feature>
<evidence type="ECO:0000256" key="1">
    <source>
        <dbReference type="SAM" id="MobiDB-lite"/>
    </source>
</evidence>
<dbReference type="OrthoDB" id="9813146at2"/>
<dbReference type="InterPro" id="IPR008963">
    <property type="entry name" value="Purple_acid_Pase-like_N"/>
</dbReference>
<feature type="signal peptide" evidence="2">
    <location>
        <begin position="1"/>
        <end position="20"/>
    </location>
</feature>
<keyword evidence="2" id="KW-0732">Signal</keyword>
<feature type="region of interest" description="Disordered" evidence="1">
    <location>
        <begin position="137"/>
        <end position="157"/>
    </location>
</feature>